<evidence type="ECO:0000256" key="4">
    <source>
        <dbReference type="ARBA" id="ARBA00023033"/>
    </source>
</evidence>
<dbReference type="Pfam" id="PF01494">
    <property type="entry name" value="FAD_binding_3"/>
    <property type="match status" value="2"/>
</dbReference>
<dbReference type="PRINTS" id="PR00420">
    <property type="entry name" value="RNGMNOXGNASE"/>
</dbReference>
<dbReference type="Gene3D" id="3.50.50.60">
    <property type="entry name" value="FAD/NAD(P)-binding domain"/>
    <property type="match status" value="1"/>
</dbReference>
<sequence>MEQLKVIIAGAGLSGLCLAQGLRKSGIDCYVYERDAAFDSRTQGYRIRIDETGQKALSSCLSPALYTTFEKSAAQPAGVYTLDTGMQPLTDKWVDQWIMDEREIPADLKADRHTMRKVLIKGIEDYVFFDSDITGYTVLPDNRVKCLFANGDAREADVLVIANGASSSLIAGCFPGTMLRDTGGVCIYGRVALREKQQLLIGDIIRQGTNVIFDGDMAAIIDVMQFDRAYKNAALPEDYIYWALIGKRSSFGLENDQSLRLAPEILGDCVREGTKRFSPKLNPLFAQTEITAMSIVPVRHSVQGKRFSLSPVTVMGDAIHTMSPAAGLGANTALRDAALLTHSLQQAANGNLQLTEAITHYENQMLEYSAAAIAASERGSKLLYNAGE</sequence>
<evidence type="ECO:0000313" key="6">
    <source>
        <dbReference type="EMBL" id="RBL90395.1"/>
    </source>
</evidence>
<dbReference type="GO" id="GO:0004497">
    <property type="term" value="F:monooxygenase activity"/>
    <property type="evidence" value="ECO:0007669"/>
    <property type="project" value="UniProtKB-KW"/>
</dbReference>
<keyword evidence="3" id="KW-0560">Oxidoreductase</keyword>
<evidence type="ECO:0000256" key="3">
    <source>
        <dbReference type="ARBA" id="ARBA00023002"/>
    </source>
</evidence>
<keyword evidence="7" id="KW-1185">Reference proteome</keyword>
<dbReference type="PANTHER" id="PTHR47178:SF5">
    <property type="entry name" value="FAD-BINDING DOMAIN-CONTAINING PROTEIN"/>
    <property type="match status" value="1"/>
</dbReference>
<reference evidence="6 7" key="1">
    <citation type="submission" date="2018-05" db="EMBL/GenBank/DDBJ databases">
        <title>Chitinophaga sp. K3CV102501T nov., isolated from isolated from a monsoon evergreen broad-leaved forest soil.</title>
        <authorList>
            <person name="Lv Y."/>
        </authorList>
    </citation>
    <scope>NUCLEOTIDE SEQUENCE [LARGE SCALE GENOMIC DNA]</scope>
    <source>
        <strain evidence="6 7">GDMCC 1.1325</strain>
    </source>
</reference>
<feature type="domain" description="FAD-binding" evidence="5">
    <location>
        <begin position="281"/>
        <end position="364"/>
    </location>
</feature>
<dbReference type="RefSeq" id="WP_113619144.1">
    <property type="nucleotide sequence ID" value="NZ_QFFJ01000002.1"/>
</dbReference>
<evidence type="ECO:0000259" key="5">
    <source>
        <dbReference type="Pfam" id="PF01494"/>
    </source>
</evidence>
<dbReference type="PANTHER" id="PTHR47178">
    <property type="entry name" value="MONOOXYGENASE, FAD-BINDING"/>
    <property type="match status" value="1"/>
</dbReference>
<dbReference type="AlphaFoldDB" id="A0A365XXT9"/>
<dbReference type="SUPFAM" id="SSF51905">
    <property type="entry name" value="FAD/NAD(P)-binding domain"/>
    <property type="match status" value="1"/>
</dbReference>
<organism evidence="6 7">
    <name type="scientific">Chitinophaga flava</name>
    <dbReference type="NCBI Taxonomy" id="2259036"/>
    <lineage>
        <taxon>Bacteria</taxon>
        <taxon>Pseudomonadati</taxon>
        <taxon>Bacteroidota</taxon>
        <taxon>Chitinophagia</taxon>
        <taxon>Chitinophagales</taxon>
        <taxon>Chitinophagaceae</taxon>
        <taxon>Chitinophaga</taxon>
    </lineage>
</organism>
<evidence type="ECO:0000256" key="1">
    <source>
        <dbReference type="ARBA" id="ARBA00022630"/>
    </source>
</evidence>
<dbReference type="OrthoDB" id="9782160at2"/>
<proteinExistence type="predicted"/>
<dbReference type="InterPro" id="IPR036188">
    <property type="entry name" value="FAD/NAD-bd_sf"/>
</dbReference>
<dbReference type="GO" id="GO:0071949">
    <property type="term" value="F:FAD binding"/>
    <property type="evidence" value="ECO:0007669"/>
    <property type="project" value="InterPro"/>
</dbReference>
<dbReference type="InterPro" id="IPR002938">
    <property type="entry name" value="FAD-bd"/>
</dbReference>
<evidence type="ECO:0000256" key="2">
    <source>
        <dbReference type="ARBA" id="ARBA00022827"/>
    </source>
</evidence>
<accession>A0A365XXT9</accession>
<dbReference type="Proteomes" id="UP000253410">
    <property type="component" value="Unassembled WGS sequence"/>
</dbReference>
<keyword evidence="1" id="KW-0285">Flavoprotein</keyword>
<protein>
    <recommendedName>
        <fullName evidence="5">FAD-binding domain-containing protein</fullName>
    </recommendedName>
</protein>
<keyword evidence="4" id="KW-0503">Monooxygenase</keyword>
<name>A0A365XXT9_9BACT</name>
<keyword evidence="2" id="KW-0274">FAD</keyword>
<evidence type="ECO:0000313" key="7">
    <source>
        <dbReference type="Proteomes" id="UP000253410"/>
    </source>
</evidence>
<feature type="domain" description="FAD-binding" evidence="5">
    <location>
        <begin position="4"/>
        <end position="39"/>
    </location>
</feature>
<comment type="caution">
    <text evidence="6">The sequence shown here is derived from an EMBL/GenBank/DDBJ whole genome shotgun (WGS) entry which is preliminary data.</text>
</comment>
<gene>
    <name evidence="6" type="ORF">DF182_28445</name>
</gene>
<dbReference type="EMBL" id="QFFJ01000002">
    <property type="protein sequence ID" value="RBL90395.1"/>
    <property type="molecule type" value="Genomic_DNA"/>
</dbReference>